<dbReference type="RefSeq" id="WP_271715399.1">
    <property type="nucleotide sequence ID" value="NZ_AP024169.1"/>
</dbReference>
<reference evidence="2 3" key="1">
    <citation type="submission" date="2020-11" db="EMBL/GenBank/DDBJ databases">
        <title>Draft genome sequencing of a Lachnospiraceae strain isolated from anoxic soil subjected to BSD treatment.</title>
        <authorList>
            <person name="Uek A."/>
            <person name="Tonouchi A."/>
        </authorList>
    </citation>
    <scope>NUCLEOTIDE SEQUENCE [LARGE SCALE GENOMIC DNA]</scope>
    <source>
        <strain evidence="2 3">TB5</strain>
    </source>
</reference>
<organism evidence="2 3">
    <name type="scientific">Anaeromicropila herbilytica</name>
    <dbReference type="NCBI Taxonomy" id="2785025"/>
    <lineage>
        <taxon>Bacteria</taxon>
        <taxon>Bacillati</taxon>
        <taxon>Bacillota</taxon>
        <taxon>Clostridia</taxon>
        <taxon>Lachnospirales</taxon>
        <taxon>Lachnospiraceae</taxon>
        <taxon>Anaeromicropila</taxon>
    </lineage>
</organism>
<gene>
    <name evidence="2" type="ORF">bsdtb5_14540</name>
</gene>
<sequence>MIIKNVTFYIKAEQVVEFIDATIENQRNSRMEEGVVLFEFIQSEEESNKFMLIEGYEMTKAMEDHLETTHFKKWINTVEPWFLNPRTKEMYHSIEV</sequence>
<proteinExistence type="predicted"/>
<evidence type="ECO:0000259" key="1">
    <source>
        <dbReference type="PROSITE" id="PS51725"/>
    </source>
</evidence>
<evidence type="ECO:0000313" key="3">
    <source>
        <dbReference type="Proteomes" id="UP000595897"/>
    </source>
</evidence>
<dbReference type="PANTHER" id="PTHR33336">
    <property type="entry name" value="QUINOL MONOOXYGENASE YGIN-RELATED"/>
    <property type="match status" value="1"/>
</dbReference>
<name>A0A7R7EJZ7_9FIRM</name>
<dbReference type="PANTHER" id="PTHR33336:SF3">
    <property type="entry name" value="ABM DOMAIN-CONTAINING PROTEIN"/>
    <property type="match status" value="1"/>
</dbReference>
<accession>A0A7R7EJZ7</accession>
<dbReference type="SUPFAM" id="SSF54909">
    <property type="entry name" value="Dimeric alpha+beta barrel"/>
    <property type="match status" value="1"/>
</dbReference>
<keyword evidence="3" id="KW-1185">Reference proteome</keyword>
<dbReference type="AlphaFoldDB" id="A0A7R7EJZ7"/>
<dbReference type="Pfam" id="PF03992">
    <property type="entry name" value="ABM"/>
    <property type="match status" value="1"/>
</dbReference>
<dbReference type="PROSITE" id="PS51725">
    <property type="entry name" value="ABM"/>
    <property type="match status" value="1"/>
</dbReference>
<dbReference type="InterPro" id="IPR011008">
    <property type="entry name" value="Dimeric_a/b-barrel"/>
</dbReference>
<dbReference type="Proteomes" id="UP000595897">
    <property type="component" value="Chromosome"/>
</dbReference>
<dbReference type="GO" id="GO:0003824">
    <property type="term" value="F:catalytic activity"/>
    <property type="evidence" value="ECO:0007669"/>
    <property type="project" value="TreeGrafter"/>
</dbReference>
<dbReference type="InterPro" id="IPR007138">
    <property type="entry name" value="ABM_dom"/>
</dbReference>
<feature type="domain" description="ABM" evidence="1">
    <location>
        <begin position="2"/>
        <end position="91"/>
    </location>
</feature>
<dbReference type="Gene3D" id="3.30.70.100">
    <property type="match status" value="1"/>
</dbReference>
<dbReference type="EMBL" id="AP024169">
    <property type="protein sequence ID" value="BCN30159.1"/>
    <property type="molecule type" value="Genomic_DNA"/>
</dbReference>
<evidence type="ECO:0000313" key="2">
    <source>
        <dbReference type="EMBL" id="BCN30159.1"/>
    </source>
</evidence>
<protein>
    <recommendedName>
        <fullName evidence="1">ABM domain-containing protein</fullName>
    </recommendedName>
</protein>
<dbReference type="KEGG" id="ahb:bsdtb5_14540"/>
<dbReference type="InterPro" id="IPR050744">
    <property type="entry name" value="AI-2_Isomerase_LsrG"/>
</dbReference>